<comment type="caution">
    <text evidence="2">The sequence shown here is derived from an EMBL/GenBank/DDBJ whole genome shotgun (WGS) entry which is preliminary data.</text>
</comment>
<name>A0ABR4FTU8_9EURO</name>
<feature type="domain" description="Dienelactone hydrolase" evidence="1">
    <location>
        <begin position="26"/>
        <end position="230"/>
    </location>
</feature>
<sequence length="249" mass="27888">MPDCCVQGFEWDGTPVGRETKLADLDAYVTGSNDEVALLLIHDLFGWTFTNVRVLADQYAAEIHATVYVPDFFGGEVIEPEIVRDFARLRQLDMPGFLARNSKVTREAEILACARALRARYKKVGAVGFCFGGWAVFRCGARSHDPPLVDCISTAHPSMLELDEVENINVPVQIMAPENDPMFSPELKETCNRVIPSKGLPYDYQFFPGVEHGFAIRGNRHDRAECDAMVRGIGCVVAWFKYWLHLKGT</sequence>
<evidence type="ECO:0000313" key="3">
    <source>
        <dbReference type="Proteomes" id="UP001610563"/>
    </source>
</evidence>
<dbReference type="PANTHER" id="PTHR17630:SF55">
    <property type="entry name" value="DIENELACTONE HYDROLASE FAMILY PROTEIN (AFU_ORTHOLOGUE AFUA_1G01900)"/>
    <property type="match status" value="1"/>
</dbReference>
<dbReference type="GO" id="GO:0016787">
    <property type="term" value="F:hydrolase activity"/>
    <property type="evidence" value="ECO:0007669"/>
    <property type="project" value="UniProtKB-KW"/>
</dbReference>
<dbReference type="Pfam" id="PF01738">
    <property type="entry name" value="DLH"/>
    <property type="match status" value="1"/>
</dbReference>
<dbReference type="SUPFAM" id="SSF53474">
    <property type="entry name" value="alpha/beta-Hydrolases"/>
    <property type="match status" value="1"/>
</dbReference>
<organism evidence="2 3">
    <name type="scientific">Aspergillus keveii</name>
    <dbReference type="NCBI Taxonomy" id="714993"/>
    <lineage>
        <taxon>Eukaryota</taxon>
        <taxon>Fungi</taxon>
        <taxon>Dikarya</taxon>
        <taxon>Ascomycota</taxon>
        <taxon>Pezizomycotina</taxon>
        <taxon>Eurotiomycetes</taxon>
        <taxon>Eurotiomycetidae</taxon>
        <taxon>Eurotiales</taxon>
        <taxon>Aspergillaceae</taxon>
        <taxon>Aspergillus</taxon>
        <taxon>Aspergillus subgen. Nidulantes</taxon>
    </lineage>
</organism>
<dbReference type="Proteomes" id="UP001610563">
    <property type="component" value="Unassembled WGS sequence"/>
</dbReference>
<protein>
    <submittedName>
        <fullName evidence="2">Alpha/Beta hydrolase protein</fullName>
    </submittedName>
</protein>
<accession>A0ABR4FTU8</accession>
<dbReference type="InterPro" id="IPR029058">
    <property type="entry name" value="AB_hydrolase_fold"/>
</dbReference>
<reference evidence="2 3" key="1">
    <citation type="submission" date="2024-07" db="EMBL/GenBank/DDBJ databases">
        <title>Section-level genome sequencing and comparative genomics of Aspergillus sections Usti and Cavernicolus.</title>
        <authorList>
            <consortium name="Lawrence Berkeley National Laboratory"/>
            <person name="Nybo J.L."/>
            <person name="Vesth T.C."/>
            <person name="Theobald S."/>
            <person name="Frisvad J.C."/>
            <person name="Larsen T.O."/>
            <person name="Kjaerboelling I."/>
            <person name="Rothschild-Mancinelli K."/>
            <person name="Lyhne E.K."/>
            <person name="Kogle M.E."/>
            <person name="Barry K."/>
            <person name="Clum A."/>
            <person name="Na H."/>
            <person name="Ledsgaard L."/>
            <person name="Lin J."/>
            <person name="Lipzen A."/>
            <person name="Kuo A."/>
            <person name="Riley R."/>
            <person name="Mondo S."/>
            <person name="Labutti K."/>
            <person name="Haridas S."/>
            <person name="Pangalinan J."/>
            <person name="Salamov A.A."/>
            <person name="Simmons B.A."/>
            <person name="Magnuson J.K."/>
            <person name="Chen J."/>
            <person name="Drula E."/>
            <person name="Henrissat B."/>
            <person name="Wiebenga A."/>
            <person name="Lubbers R.J."/>
            <person name="Gomes A.C."/>
            <person name="Makela M.R."/>
            <person name="Stajich J."/>
            <person name="Grigoriev I.V."/>
            <person name="Mortensen U.H."/>
            <person name="De Vries R.P."/>
            <person name="Baker S.E."/>
            <person name="Andersen M.R."/>
        </authorList>
    </citation>
    <scope>NUCLEOTIDE SEQUENCE [LARGE SCALE GENOMIC DNA]</scope>
    <source>
        <strain evidence="2 3">CBS 209.92</strain>
    </source>
</reference>
<evidence type="ECO:0000259" key="1">
    <source>
        <dbReference type="Pfam" id="PF01738"/>
    </source>
</evidence>
<dbReference type="InterPro" id="IPR002925">
    <property type="entry name" value="Dienelactn_hydro"/>
</dbReference>
<proteinExistence type="predicted"/>
<dbReference type="PANTHER" id="PTHR17630">
    <property type="entry name" value="DIENELACTONE HYDROLASE"/>
    <property type="match status" value="1"/>
</dbReference>
<evidence type="ECO:0000313" key="2">
    <source>
        <dbReference type="EMBL" id="KAL2786698.1"/>
    </source>
</evidence>
<keyword evidence="3" id="KW-1185">Reference proteome</keyword>
<gene>
    <name evidence="2" type="ORF">BJX66DRAFT_346665</name>
</gene>
<keyword evidence="2" id="KW-0378">Hydrolase</keyword>
<dbReference type="Gene3D" id="3.40.50.1820">
    <property type="entry name" value="alpha/beta hydrolase"/>
    <property type="match status" value="1"/>
</dbReference>
<dbReference type="EMBL" id="JBFTWV010000112">
    <property type="protein sequence ID" value="KAL2786698.1"/>
    <property type="molecule type" value="Genomic_DNA"/>
</dbReference>